<dbReference type="OrthoDB" id="5429993at2759"/>
<feature type="compositionally biased region" description="Low complexity" evidence="1">
    <location>
        <begin position="46"/>
        <end position="55"/>
    </location>
</feature>
<dbReference type="Proteomes" id="UP001140453">
    <property type="component" value="Unassembled WGS sequence"/>
</dbReference>
<feature type="compositionally biased region" description="Low complexity" evidence="1">
    <location>
        <begin position="214"/>
        <end position="232"/>
    </location>
</feature>
<reference evidence="2" key="1">
    <citation type="submission" date="2022-10" db="EMBL/GenBank/DDBJ databases">
        <title>Tapping the CABI collections for fungal endophytes: first genome assemblies for Collariella, Neodidymelliopsis, Ascochyta clinopodiicola, Didymella pomorum, Didymosphaeria variabile, Neocosmospora piperis and Neocucurbitaria cava.</title>
        <authorList>
            <person name="Hill R."/>
        </authorList>
    </citation>
    <scope>NUCLEOTIDE SEQUENCE</scope>
    <source>
        <strain evidence="2">IMI 355082</strain>
    </source>
</reference>
<feature type="region of interest" description="Disordered" evidence="1">
    <location>
        <begin position="1"/>
        <end position="286"/>
    </location>
</feature>
<feature type="compositionally biased region" description="Basic and acidic residues" evidence="1">
    <location>
        <begin position="27"/>
        <end position="45"/>
    </location>
</feature>
<dbReference type="EMBL" id="JAPEVB010000003">
    <property type="protein sequence ID" value="KAJ4391614.1"/>
    <property type="molecule type" value="Genomic_DNA"/>
</dbReference>
<feature type="compositionally biased region" description="Polar residues" evidence="1">
    <location>
        <begin position="238"/>
        <end position="254"/>
    </location>
</feature>
<keyword evidence="3" id="KW-1185">Reference proteome</keyword>
<evidence type="ECO:0000313" key="2">
    <source>
        <dbReference type="EMBL" id="KAJ4391614.1"/>
    </source>
</evidence>
<feature type="compositionally biased region" description="Polar residues" evidence="1">
    <location>
        <begin position="174"/>
        <end position="208"/>
    </location>
</feature>
<gene>
    <name evidence="2" type="ORF">N0V93_005233</name>
</gene>
<evidence type="ECO:0000256" key="1">
    <source>
        <dbReference type="SAM" id="MobiDB-lite"/>
    </source>
</evidence>
<proteinExistence type="predicted"/>
<protein>
    <submittedName>
        <fullName evidence="2">Uncharacterized protein</fullName>
    </submittedName>
</protein>
<feature type="compositionally biased region" description="Polar residues" evidence="1">
    <location>
        <begin position="1"/>
        <end position="18"/>
    </location>
</feature>
<accession>A0A9W8YSY0</accession>
<feature type="compositionally biased region" description="Low complexity" evidence="1">
    <location>
        <begin position="76"/>
        <end position="103"/>
    </location>
</feature>
<dbReference type="AlphaFoldDB" id="A0A9W8YSY0"/>
<sequence>MSSLPSATGLNRTRSLRQPNPRVGSVPKKDDSRSDDTTKTLDNRSKAAIASASSSRIDVHQDTSPSKLPKPGVSVTAAARTRAALTGTGSGTATTSATSARSRPNSGIFGLSRTNPVPARQQPIESVQNGTEPAKPTRRIPTTSSRLTRPKSMITPSSSLPPLSARPSSSTPTNPACPSTSKPQSPRTTAHTRARSTVNALASTTSLQAPRPPSAGSTDSASTTATKTTAASKRVLGRSNTVNTRVTQQRQASASSVVNTSALNTNTTSSAAATRSSKPKATDAPRLKPAFNTLQQHYSPARNLAPKPLTSSYLAPPTPSKLPANVALSSETAKLQTELLQLHLLHRGADAVSASWHASARQRLGQRFENLAHANAETCKREAAVEEARNLAALKSWGSYRGGKGLDDQIQTLDGVLTGLWSLSEPGGRHARVVRKFEKWVAQMMTAVEARRLAGGLGALMESDEVAFISEIDPTWKEEVSSLARKLDGWRRHLNQLEDSLPVQDDGNPQKSSLAVIVGCCRDQVHDMLAELDIMDEIEQSAFKQEAAWIQRMNREDVADDTPVAGAIWRAF</sequence>
<evidence type="ECO:0000313" key="3">
    <source>
        <dbReference type="Proteomes" id="UP001140453"/>
    </source>
</evidence>
<organism evidence="2 3">
    <name type="scientific">Gnomoniopsis smithogilvyi</name>
    <dbReference type="NCBI Taxonomy" id="1191159"/>
    <lineage>
        <taxon>Eukaryota</taxon>
        <taxon>Fungi</taxon>
        <taxon>Dikarya</taxon>
        <taxon>Ascomycota</taxon>
        <taxon>Pezizomycotina</taxon>
        <taxon>Sordariomycetes</taxon>
        <taxon>Sordariomycetidae</taxon>
        <taxon>Diaporthales</taxon>
        <taxon>Gnomoniaceae</taxon>
        <taxon>Gnomoniopsis</taxon>
    </lineage>
</organism>
<feature type="compositionally biased region" description="Low complexity" evidence="1">
    <location>
        <begin position="255"/>
        <end position="276"/>
    </location>
</feature>
<name>A0A9W8YSY0_9PEZI</name>
<feature type="compositionally biased region" description="Low complexity" evidence="1">
    <location>
        <begin position="155"/>
        <end position="173"/>
    </location>
</feature>
<comment type="caution">
    <text evidence="2">The sequence shown here is derived from an EMBL/GenBank/DDBJ whole genome shotgun (WGS) entry which is preliminary data.</text>
</comment>